<dbReference type="AlphaFoldDB" id="A0AAD8M0Y6"/>
<accession>A0AAD8M0Y6</accession>
<evidence type="ECO:0000256" key="1">
    <source>
        <dbReference type="SAM" id="MobiDB-lite"/>
    </source>
</evidence>
<sequence>MSTGERSNSPYQYVKNSTPSFIITISSHSSGKIIYRSCSSSTIESLTTLPRVNVLGGSVHGSSVSKCLFNQPSKLPPNDSSCPNTPPQEMSTPIEIIASPQETANAIY</sequence>
<feature type="compositionally biased region" description="Polar residues" evidence="1">
    <location>
        <begin position="72"/>
        <end position="91"/>
    </location>
</feature>
<organism evidence="2 3">
    <name type="scientific">Heracleum sosnowskyi</name>
    <dbReference type="NCBI Taxonomy" id="360622"/>
    <lineage>
        <taxon>Eukaryota</taxon>
        <taxon>Viridiplantae</taxon>
        <taxon>Streptophyta</taxon>
        <taxon>Embryophyta</taxon>
        <taxon>Tracheophyta</taxon>
        <taxon>Spermatophyta</taxon>
        <taxon>Magnoliopsida</taxon>
        <taxon>eudicotyledons</taxon>
        <taxon>Gunneridae</taxon>
        <taxon>Pentapetalae</taxon>
        <taxon>asterids</taxon>
        <taxon>campanulids</taxon>
        <taxon>Apiales</taxon>
        <taxon>Apiaceae</taxon>
        <taxon>Apioideae</taxon>
        <taxon>apioid superclade</taxon>
        <taxon>Tordylieae</taxon>
        <taxon>Tordyliinae</taxon>
        <taxon>Heracleum</taxon>
    </lineage>
</organism>
<comment type="caution">
    <text evidence="2">The sequence shown here is derived from an EMBL/GenBank/DDBJ whole genome shotgun (WGS) entry which is preliminary data.</text>
</comment>
<protein>
    <submittedName>
        <fullName evidence="2">Uncharacterized protein</fullName>
    </submittedName>
</protein>
<dbReference type="EMBL" id="JAUIZM010000011">
    <property type="protein sequence ID" value="KAK1356626.1"/>
    <property type="molecule type" value="Genomic_DNA"/>
</dbReference>
<reference evidence="2" key="1">
    <citation type="submission" date="2023-02" db="EMBL/GenBank/DDBJ databases">
        <title>Genome of toxic invasive species Heracleum sosnowskyi carries increased number of genes despite the absence of recent whole-genome duplications.</title>
        <authorList>
            <person name="Schelkunov M."/>
            <person name="Shtratnikova V."/>
            <person name="Makarenko M."/>
            <person name="Klepikova A."/>
            <person name="Omelchenko D."/>
            <person name="Novikova G."/>
            <person name="Obukhova E."/>
            <person name="Bogdanov V."/>
            <person name="Penin A."/>
            <person name="Logacheva M."/>
        </authorList>
    </citation>
    <scope>NUCLEOTIDE SEQUENCE</scope>
    <source>
        <strain evidence="2">Hsosn_3</strain>
        <tissue evidence="2">Leaf</tissue>
    </source>
</reference>
<evidence type="ECO:0000313" key="2">
    <source>
        <dbReference type="EMBL" id="KAK1356626.1"/>
    </source>
</evidence>
<keyword evidence="3" id="KW-1185">Reference proteome</keyword>
<dbReference type="Proteomes" id="UP001237642">
    <property type="component" value="Unassembled WGS sequence"/>
</dbReference>
<gene>
    <name evidence="2" type="ORF">POM88_049882</name>
</gene>
<evidence type="ECO:0000313" key="3">
    <source>
        <dbReference type="Proteomes" id="UP001237642"/>
    </source>
</evidence>
<name>A0AAD8M0Y6_9APIA</name>
<reference evidence="2" key="2">
    <citation type="submission" date="2023-05" db="EMBL/GenBank/DDBJ databases">
        <authorList>
            <person name="Schelkunov M.I."/>
        </authorList>
    </citation>
    <scope>NUCLEOTIDE SEQUENCE</scope>
    <source>
        <strain evidence="2">Hsosn_3</strain>
        <tissue evidence="2">Leaf</tissue>
    </source>
</reference>
<proteinExistence type="predicted"/>
<feature type="region of interest" description="Disordered" evidence="1">
    <location>
        <begin position="72"/>
        <end position="95"/>
    </location>
</feature>